<dbReference type="SUPFAM" id="SSF103473">
    <property type="entry name" value="MFS general substrate transporter"/>
    <property type="match status" value="1"/>
</dbReference>
<feature type="transmembrane region" description="Helical" evidence="7">
    <location>
        <begin position="124"/>
        <end position="148"/>
    </location>
</feature>
<gene>
    <name evidence="9" type="ORF">V2J94_29835</name>
</gene>
<evidence type="ECO:0000259" key="8">
    <source>
        <dbReference type="PROSITE" id="PS50850"/>
    </source>
</evidence>
<feature type="transmembrane region" description="Helical" evidence="7">
    <location>
        <begin position="296"/>
        <end position="315"/>
    </location>
</feature>
<organism evidence="9 10">
    <name type="scientific">Streptomyces asiaticus subsp. ignotus</name>
    <dbReference type="NCBI Taxonomy" id="3098222"/>
    <lineage>
        <taxon>Bacteria</taxon>
        <taxon>Bacillati</taxon>
        <taxon>Actinomycetota</taxon>
        <taxon>Actinomycetes</taxon>
        <taxon>Kitasatosporales</taxon>
        <taxon>Streptomycetaceae</taxon>
        <taxon>Streptomyces</taxon>
        <taxon>Streptomyces violaceusniger group</taxon>
    </lineage>
</organism>
<dbReference type="RefSeq" id="WP_330812492.1">
    <property type="nucleotide sequence ID" value="NZ_JAZBJO010000022.1"/>
</dbReference>
<name>A0ABU7Q3U2_9ACTN</name>
<comment type="caution">
    <text evidence="9">The sequence shown here is derived from an EMBL/GenBank/DDBJ whole genome shotgun (WGS) entry which is preliminary data.</text>
</comment>
<comment type="subcellular location">
    <subcellularLocation>
        <location evidence="1">Cell inner membrane</location>
        <topology evidence="1">Multi-pass membrane protein</topology>
    </subcellularLocation>
</comment>
<dbReference type="InterPro" id="IPR036259">
    <property type="entry name" value="MFS_trans_sf"/>
</dbReference>
<dbReference type="InterPro" id="IPR011701">
    <property type="entry name" value="MFS"/>
</dbReference>
<dbReference type="Gene3D" id="1.20.1250.20">
    <property type="entry name" value="MFS general substrate transporter like domains"/>
    <property type="match status" value="1"/>
</dbReference>
<dbReference type="PANTHER" id="PTHR23501">
    <property type="entry name" value="MAJOR FACILITATOR SUPERFAMILY"/>
    <property type="match status" value="1"/>
</dbReference>
<protein>
    <submittedName>
        <fullName evidence="9">MFS transporter</fullName>
    </submittedName>
</protein>
<feature type="transmembrane region" description="Helical" evidence="7">
    <location>
        <begin position="66"/>
        <end position="85"/>
    </location>
</feature>
<dbReference type="PROSITE" id="PS50850">
    <property type="entry name" value="MFS"/>
    <property type="match status" value="1"/>
</dbReference>
<feature type="transmembrane region" description="Helical" evidence="7">
    <location>
        <begin position="416"/>
        <end position="435"/>
    </location>
</feature>
<feature type="transmembrane region" description="Helical" evidence="7">
    <location>
        <begin position="12"/>
        <end position="45"/>
    </location>
</feature>
<evidence type="ECO:0000313" key="10">
    <source>
        <dbReference type="Proteomes" id="UP001354709"/>
    </source>
</evidence>
<keyword evidence="4 7" id="KW-1133">Transmembrane helix</keyword>
<dbReference type="Gene3D" id="1.20.1720.10">
    <property type="entry name" value="Multidrug resistance protein D"/>
    <property type="match status" value="1"/>
</dbReference>
<feature type="region of interest" description="Disordered" evidence="6">
    <location>
        <begin position="451"/>
        <end position="471"/>
    </location>
</feature>
<feature type="transmembrane region" description="Helical" evidence="7">
    <location>
        <begin position="263"/>
        <end position="284"/>
    </location>
</feature>
<dbReference type="Proteomes" id="UP001354709">
    <property type="component" value="Unassembled WGS sequence"/>
</dbReference>
<feature type="transmembrane region" description="Helical" evidence="7">
    <location>
        <begin position="199"/>
        <end position="218"/>
    </location>
</feature>
<feature type="transmembrane region" description="Helical" evidence="7">
    <location>
        <begin position="224"/>
        <end position="242"/>
    </location>
</feature>
<keyword evidence="5 7" id="KW-0472">Membrane</keyword>
<feature type="transmembrane region" description="Helical" evidence="7">
    <location>
        <begin position="322"/>
        <end position="341"/>
    </location>
</feature>
<keyword evidence="10" id="KW-1185">Reference proteome</keyword>
<evidence type="ECO:0000256" key="7">
    <source>
        <dbReference type="SAM" id="Phobius"/>
    </source>
</evidence>
<dbReference type="PANTHER" id="PTHR23501:SF191">
    <property type="entry name" value="VACUOLAR BASIC AMINO ACID TRANSPORTER 4"/>
    <property type="match status" value="1"/>
</dbReference>
<feature type="domain" description="Major facilitator superfamily (MFS) profile" evidence="8">
    <location>
        <begin position="1"/>
        <end position="438"/>
    </location>
</feature>
<feature type="transmembrane region" description="Helical" evidence="7">
    <location>
        <begin position="91"/>
        <end position="112"/>
    </location>
</feature>
<feature type="transmembrane region" description="Helical" evidence="7">
    <location>
        <begin position="347"/>
        <end position="367"/>
    </location>
</feature>
<proteinExistence type="predicted"/>
<keyword evidence="3 7" id="KW-0812">Transmembrane</keyword>
<evidence type="ECO:0000256" key="4">
    <source>
        <dbReference type="ARBA" id="ARBA00022989"/>
    </source>
</evidence>
<feature type="transmembrane region" description="Helical" evidence="7">
    <location>
        <begin position="160"/>
        <end position="178"/>
    </location>
</feature>
<evidence type="ECO:0000256" key="2">
    <source>
        <dbReference type="ARBA" id="ARBA00022448"/>
    </source>
</evidence>
<evidence type="ECO:0000256" key="5">
    <source>
        <dbReference type="ARBA" id="ARBA00023136"/>
    </source>
</evidence>
<accession>A0ABU7Q3U2</accession>
<feature type="transmembrane region" description="Helical" evidence="7">
    <location>
        <begin position="387"/>
        <end position="410"/>
    </location>
</feature>
<sequence length="471" mass="49369">MTPLFTGSAINAINTSLIATALLPIAAAVDVSVGRTAVLVSALYLASAIAQPTGGKLAEEFGPRRVFMVGLLTVLAGGIVGGVGQDLLTLIVARVLIGVGSSAVYPSAMLLIRRKAEAAGLEAPPGGVLGGLMIAGAATSALGLPIGGVLVDTWGWRTTFLINLPFALLALVTAFFWIPSDRPVNGARTFREVTVRLDVPGIVCFGGMLAALLLFLMGLPRPHWTALGLAVVVGAGLVWWELRASHPFIDVRLLGTNLALTRTYLRFAISSLCVYTVLYGLTQWLQAGRNLSSKEAGLLLLPMSAMSVLIARPVSRRNLVRTPLIVAAVSCLAASAGVLALTTSTPIVWIVVITLVFGIMLGTTLSANQTALYTQVSADQIGAAAGLFRTFGFLGSIASSALISIVFHTHVDDRRLHTIAVIMVVVSVLGLIIVVTDRTVMAKARVRRGDPSVGRQRQLDRGEDMPAVGGR</sequence>
<dbReference type="EMBL" id="JAZBJO010000022">
    <property type="protein sequence ID" value="MEE4596047.1"/>
    <property type="molecule type" value="Genomic_DNA"/>
</dbReference>
<dbReference type="Pfam" id="PF07690">
    <property type="entry name" value="MFS_1"/>
    <property type="match status" value="1"/>
</dbReference>
<evidence type="ECO:0000256" key="6">
    <source>
        <dbReference type="SAM" id="MobiDB-lite"/>
    </source>
</evidence>
<evidence type="ECO:0000256" key="1">
    <source>
        <dbReference type="ARBA" id="ARBA00004429"/>
    </source>
</evidence>
<evidence type="ECO:0000256" key="3">
    <source>
        <dbReference type="ARBA" id="ARBA00022692"/>
    </source>
</evidence>
<reference evidence="9 10" key="1">
    <citation type="submission" date="2023-11" db="EMBL/GenBank/DDBJ databases">
        <title>30 novel species of actinomycetes from the DSMZ collection.</title>
        <authorList>
            <person name="Nouioui I."/>
        </authorList>
    </citation>
    <scope>NUCLEOTIDE SEQUENCE [LARGE SCALE GENOMIC DNA]</scope>
    <source>
        <strain evidence="9 10">DSM 41524</strain>
    </source>
</reference>
<keyword evidence="2" id="KW-0813">Transport</keyword>
<evidence type="ECO:0000313" key="9">
    <source>
        <dbReference type="EMBL" id="MEE4596047.1"/>
    </source>
</evidence>
<dbReference type="InterPro" id="IPR020846">
    <property type="entry name" value="MFS_dom"/>
</dbReference>